<dbReference type="RefSeq" id="WP_247243300.1">
    <property type="nucleotide sequence ID" value="NZ_JALJRA010000005.1"/>
</dbReference>
<dbReference type="Proteomes" id="UP001549031">
    <property type="component" value="Unassembled WGS sequence"/>
</dbReference>
<evidence type="ECO:0000313" key="3">
    <source>
        <dbReference type="Proteomes" id="UP001549031"/>
    </source>
</evidence>
<evidence type="ECO:0000313" key="2">
    <source>
        <dbReference type="EMBL" id="MET3585333.1"/>
    </source>
</evidence>
<keyword evidence="3" id="KW-1185">Reference proteome</keyword>
<reference evidence="2 3" key="1">
    <citation type="submission" date="2024-06" db="EMBL/GenBank/DDBJ databases">
        <title>Genomic Encyclopedia of Type Strains, Phase IV (KMG-IV): sequencing the most valuable type-strain genomes for metagenomic binning, comparative biology and taxonomic classification.</title>
        <authorList>
            <person name="Goeker M."/>
        </authorList>
    </citation>
    <scope>NUCLEOTIDE SEQUENCE [LARGE SCALE GENOMIC DNA]</scope>
    <source>
        <strain evidence="2 3">DSM 105042</strain>
    </source>
</reference>
<sequence>MENGEGEAVEAERRRAMGSLVSTCESIASGQFDDMEQLFAILANETLPTDIRELAETFASMVVQIEAREFHAHQLIDELRETQRQLEAAEQALRRENKDLKQRLKKLEVQFDQEQAEQEIREIAESEYFVDLQQRAKSLRQRFKQKD</sequence>
<gene>
    <name evidence="2" type="ORF">ABID21_001442</name>
</gene>
<organism evidence="2 3">
    <name type="scientific">Pseudorhizobium tarimense</name>
    <dbReference type="NCBI Taxonomy" id="1079109"/>
    <lineage>
        <taxon>Bacteria</taxon>
        <taxon>Pseudomonadati</taxon>
        <taxon>Pseudomonadota</taxon>
        <taxon>Alphaproteobacteria</taxon>
        <taxon>Hyphomicrobiales</taxon>
        <taxon>Rhizobiaceae</taxon>
        <taxon>Rhizobium/Agrobacterium group</taxon>
        <taxon>Pseudorhizobium</taxon>
    </lineage>
</organism>
<accession>A0ABV2H469</accession>
<evidence type="ECO:0000256" key="1">
    <source>
        <dbReference type="SAM" id="Coils"/>
    </source>
</evidence>
<proteinExistence type="predicted"/>
<protein>
    <submittedName>
        <fullName evidence="2">DNA-binding NtrC family response regulator</fullName>
    </submittedName>
</protein>
<comment type="caution">
    <text evidence="2">The sequence shown here is derived from an EMBL/GenBank/DDBJ whole genome shotgun (WGS) entry which is preliminary data.</text>
</comment>
<feature type="coiled-coil region" evidence="1">
    <location>
        <begin position="72"/>
        <end position="117"/>
    </location>
</feature>
<dbReference type="EMBL" id="JBEPLJ010000005">
    <property type="protein sequence ID" value="MET3585333.1"/>
    <property type="molecule type" value="Genomic_DNA"/>
</dbReference>
<keyword evidence="1" id="KW-0175">Coiled coil</keyword>
<name>A0ABV2H469_9HYPH</name>
<dbReference type="GO" id="GO:0003677">
    <property type="term" value="F:DNA binding"/>
    <property type="evidence" value="ECO:0007669"/>
    <property type="project" value="UniProtKB-KW"/>
</dbReference>
<keyword evidence="2" id="KW-0238">DNA-binding</keyword>